<keyword evidence="8" id="KW-1185">Reference proteome</keyword>
<dbReference type="OrthoDB" id="1924577at2759"/>
<dbReference type="InParanoid" id="A0A6I9V8G3"/>
<evidence type="ECO:0000256" key="6">
    <source>
        <dbReference type="SAM" id="MobiDB-lite"/>
    </source>
</evidence>
<feature type="compositionally biased region" description="Acidic residues" evidence="6">
    <location>
        <begin position="14"/>
        <end position="32"/>
    </location>
</feature>
<feature type="compositionally biased region" description="Basic and acidic residues" evidence="6">
    <location>
        <begin position="1"/>
        <end position="13"/>
    </location>
</feature>
<feature type="region of interest" description="Disordered" evidence="6">
    <location>
        <begin position="1"/>
        <end position="99"/>
    </location>
</feature>
<evidence type="ECO:0000256" key="2">
    <source>
        <dbReference type="ARBA" id="ARBA00010979"/>
    </source>
</evidence>
<dbReference type="PANTHER" id="PTHR13237:SF8">
    <property type="entry name" value="SOMETHING ABOUT SILENCING PROTEIN 10"/>
    <property type="match status" value="1"/>
</dbReference>
<dbReference type="Pfam" id="PF09368">
    <property type="entry name" value="Sas10"/>
    <property type="match status" value="1"/>
</dbReference>
<evidence type="ECO:0000256" key="4">
    <source>
        <dbReference type="ARBA" id="ARBA00023242"/>
    </source>
</evidence>
<comment type="subcellular location">
    <subcellularLocation>
        <location evidence="1">Nucleus</location>
    </subcellularLocation>
</comment>
<dbReference type="Pfam" id="PF04000">
    <property type="entry name" value="Sas10_Utp3"/>
    <property type="match status" value="1"/>
</dbReference>
<protein>
    <submittedName>
        <fullName evidence="9">Something about silencing protein 10</fullName>
    </submittedName>
</protein>
<gene>
    <name evidence="9" type="primary">LOC105223183</name>
</gene>
<dbReference type="FunCoup" id="A0A6I9V8G3">
    <property type="interactions" value="1630"/>
</dbReference>
<proteinExistence type="inferred from homology"/>
<keyword evidence="5" id="KW-0175">Coiled coil</keyword>
<dbReference type="GeneID" id="105223183"/>
<dbReference type="GO" id="GO:0032040">
    <property type="term" value="C:small-subunit processome"/>
    <property type="evidence" value="ECO:0007669"/>
    <property type="project" value="TreeGrafter"/>
</dbReference>
<comment type="similarity">
    <text evidence="2">Belongs to the SAS10 family.</text>
</comment>
<dbReference type="Proteomes" id="UP001652620">
    <property type="component" value="Chromosome 4"/>
</dbReference>
<feature type="region of interest" description="Disordered" evidence="6">
    <location>
        <begin position="339"/>
        <end position="369"/>
    </location>
</feature>
<evidence type="ECO:0000256" key="1">
    <source>
        <dbReference type="ARBA" id="ARBA00004123"/>
    </source>
</evidence>
<feature type="compositionally biased region" description="Acidic residues" evidence="6">
    <location>
        <begin position="55"/>
        <end position="69"/>
    </location>
</feature>
<keyword evidence="3" id="KW-0597">Phosphoprotein</keyword>
<organism evidence="8 9">
    <name type="scientific">Bactrocera dorsalis</name>
    <name type="common">Oriental fruit fly</name>
    <name type="synonym">Dacus dorsalis</name>
    <dbReference type="NCBI Taxonomy" id="27457"/>
    <lineage>
        <taxon>Eukaryota</taxon>
        <taxon>Metazoa</taxon>
        <taxon>Ecdysozoa</taxon>
        <taxon>Arthropoda</taxon>
        <taxon>Hexapoda</taxon>
        <taxon>Insecta</taxon>
        <taxon>Pterygota</taxon>
        <taxon>Neoptera</taxon>
        <taxon>Endopterygota</taxon>
        <taxon>Diptera</taxon>
        <taxon>Brachycera</taxon>
        <taxon>Muscomorpha</taxon>
        <taxon>Tephritoidea</taxon>
        <taxon>Tephritidae</taxon>
        <taxon>Bactrocera</taxon>
        <taxon>Bactrocera</taxon>
    </lineage>
</organism>
<feature type="compositionally biased region" description="Acidic residues" evidence="6">
    <location>
        <begin position="342"/>
        <end position="369"/>
    </location>
</feature>
<evidence type="ECO:0000259" key="7">
    <source>
        <dbReference type="Pfam" id="PF09368"/>
    </source>
</evidence>
<dbReference type="InterPro" id="IPR018972">
    <property type="entry name" value="Sas10_C_dom"/>
</dbReference>
<evidence type="ECO:0000313" key="8">
    <source>
        <dbReference type="Proteomes" id="UP001652620"/>
    </source>
</evidence>
<name>A0A6I9V8G3_BACDO</name>
<dbReference type="KEGG" id="bdr:105223183"/>
<dbReference type="PANTHER" id="PTHR13237">
    <property type="entry name" value="SOMETHING ABOUT SILENCING PROTEIN 10-RELATED"/>
    <property type="match status" value="1"/>
</dbReference>
<feature type="compositionally biased region" description="Acidic residues" evidence="6">
    <location>
        <begin position="78"/>
        <end position="89"/>
    </location>
</feature>
<sequence length="446" mass="51700">MGDKIHIDQKRYDDADDYEPTDSEAEYSEDDKELLRQVRKGRKREFDSKENELMAFDESDDEDDDEDDVGALMRDSDIEGAESDDDLPDTTDWGDKSRNYYNTDFVDPDYGTYTAEQEEMAKEEEEEAKKIQMRLAKQMKEEDFLLDDALIHAVKPKEKKLKVETAVAEPIEIKADLAGITKRDKLRLFQEDSPEFAPLVDDFENYVKEVEQIIAPVMLYVRQNNVPKIPALQFAELYQNIALSYCSNVAFYLLLKAKRTAVRNHPVTKRLLQLKKLIKQLQDKYDNIIRPQLEALLERIVDGDKFQVLDVKDIADRTKSKKKTKLGILEKYDEKSKVDITPADEESEEDDDEDNEDEDMDLTEADPYADEDTRRGITYQIAKNKGLTPARKKELRNPRVKHRNKFRKALVRRKGAVRTVRKETTRYGGEISGIKATVSKSVKFKV</sequence>
<accession>A0A6I9V8G3</accession>
<dbReference type="GO" id="GO:0000462">
    <property type="term" value="P:maturation of SSU-rRNA from tricistronic rRNA transcript (SSU-rRNA, 5.8S rRNA, LSU-rRNA)"/>
    <property type="evidence" value="ECO:0007669"/>
    <property type="project" value="TreeGrafter"/>
</dbReference>
<evidence type="ECO:0000313" key="9">
    <source>
        <dbReference type="RefSeq" id="XP_011199128.3"/>
    </source>
</evidence>
<dbReference type="RefSeq" id="XP_011199128.3">
    <property type="nucleotide sequence ID" value="XM_011200826.4"/>
</dbReference>
<evidence type="ECO:0000256" key="3">
    <source>
        <dbReference type="ARBA" id="ARBA00022553"/>
    </source>
</evidence>
<feature type="coiled-coil region" evidence="5">
    <location>
        <begin position="114"/>
        <end position="142"/>
    </location>
</feature>
<reference evidence="9" key="1">
    <citation type="submission" date="2025-08" db="UniProtKB">
        <authorList>
            <consortium name="RefSeq"/>
        </authorList>
    </citation>
    <scope>IDENTIFICATION</scope>
    <source>
        <tissue evidence="9">Adult</tissue>
    </source>
</reference>
<feature type="domain" description="Sas10 C-terminal" evidence="7">
    <location>
        <begin position="371"/>
        <end position="444"/>
    </location>
</feature>
<evidence type="ECO:0000256" key="5">
    <source>
        <dbReference type="SAM" id="Coils"/>
    </source>
</evidence>
<keyword evidence="4" id="KW-0539">Nucleus</keyword>
<dbReference type="InterPro" id="IPR007146">
    <property type="entry name" value="Sas10/Utp3/C1D"/>
</dbReference>